<feature type="region of interest" description="Disordered" evidence="7">
    <location>
        <begin position="293"/>
        <end position="326"/>
    </location>
</feature>
<protein>
    <submittedName>
        <fullName evidence="9">ABC transporter permease</fullName>
    </submittedName>
</protein>
<dbReference type="CDD" id="cd06574">
    <property type="entry name" value="TM_PBP1_branched-chain-AA_like"/>
    <property type="match status" value="1"/>
</dbReference>
<dbReference type="RefSeq" id="WP_068329841.1">
    <property type="nucleotide sequence ID" value="NZ_LVHF01000012.1"/>
</dbReference>
<evidence type="ECO:0000313" key="10">
    <source>
        <dbReference type="Proteomes" id="UP000078503"/>
    </source>
</evidence>
<dbReference type="Proteomes" id="UP000078503">
    <property type="component" value="Unassembled WGS sequence"/>
</dbReference>
<feature type="transmembrane region" description="Helical" evidence="8">
    <location>
        <begin position="6"/>
        <end position="27"/>
    </location>
</feature>
<dbReference type="GO" id="GO:0005886">
    <property type="term" value="C:plasma membrane"/>
    <property type="evidence" value="ECO:0007669"/>
    <property type="project" value="UniProtKB-SubCell"/>
</dbReference>
<evidence type="ECO:0000313" key="9">
    <source>
        <dbReference type="EMBL" id="OAN18667.1"/>
    </source>
</evidence>
<dbReference type="PANTHER" id="PTHR32196">
    <property type="entry name" value="ABC TRANSPORTER PERMEASE PROTEIN YPHD-RELATED-RELATED"/>
    <property type="match status" value="1"/>
</dbReference>
<feature type="transmembrane region" description="Helical" evidence="8">
    <location>
        <begin position="210"/>
        <end position="230"/>
    </location>
</feature>
<comment type="similarity">
    <text evidence="2">Belongs to the binding-protein-dependent transport system permease family. AraH/RbsC subfamily.</text>
</comment>
<feature type="transmembrane region" description="Helical" evidence="8">
    <location>
        <begin position="273"/>
        <end position="290"/>
    </location>
</feature>
<keyword evidence="5 8" id="KW-1133">Transmembrane helix</keyword>
<evidence type="ECO:0000256" key="1">
    <source>
        <dbReference type="ARBA" id="ARBA00004429"/>
    </source>
</evidence>
<comment type="caution">
    <text evidence="9">The sequence shown here is derived from an EMBL/GenBank/DDBJ whole genome shotgun (WGS) entry which is preliminary data.</text>
</comment>
<evidence type="ECO:0000256" key="4">
    <source>
        <dbReference type="ARBA" id="ARBA00022692"/>
    </source>
</evidence>
<evidence type="ECO:0000256" key="5">
    <source>
        <dbReference type="ARBA" id="ARBA00022989"/>
    </source>
</evidence>
<dbReference type="EMBL" id="LVHF01000012">
    <property type="protein sequence ID" value="OAN18667.1"/>
    <property type="molecule type" value="Genomic_DNA"/>
</dbReference>
<feature type="transmembrane region" description="Helical" evidence="8">
    <location>
        <begin position="88"/>
        <end position="107"/>
    </location>
</feature>
<dbReference type="Pfam" id="PF02653">
    <property type="entry name" value="BPD_transp_2"/>
    <property type="match status" value="1"/>
</dbReference>
<reference evidence="9 10" key="1">
    <citation type="submission" date="2016-03" db="EMBL/GenBank/DDBJ databases">
        <title>Photobacterium proteolyticum sp. nov. a protease producing bacterium isolated from ocean sediments of Laizhou Bay.</title>
        <authorList>
            <person name="Li Y."/>
        </authorList>
    </citation>
    <scope>NUCLEOTIDE SEQUENCE [LARGE SCALE GENOMIC DNA]</scope>
    <source>
        <strain evidence="9 10">R-40508</strain>
    </source>
</reference>
<sequence length="326" mass="34124">MSFFAFIGTLEIGLVYGLVALGVYLTFRVLDFPDLTVDGSFPMGAAVAATAIVAGVNPWLATALAIFAGGLCGLMTGFLAIRCGILHLLASILTMIAAFSINIRIMGRPNLALLGEDTIFTPLEFAAMDYGFDSGVIRLLMVALLVIFSAWFVVRLLASDFGLGLRATGVNSRMVSAQGGNTALYTYFGLALSNGFVGFSGALFAQTNSFADVTSGVGTIVVGLAAVILGQTLIPGRKIWVAVVAVILGSVLYRLAVAFALSSGMFGLQASDLNLITAVLVAIALIAPKMKASFQKKKPKGKLKNKQQNDPSNKSAKTPSTHKNLA</sequence>
<organism evidence="9 10">
    <name type="scientific">Photobacterium jeanii</name>
    <dbReference type="NCBI Taxonomy" id="858640"/>
    <lineage>
        <taxon>Bacteria</taxon>
        <taxon>Pseudomonadati</taxon>
        <taxon>Pseudomonadota</taxon>
        <taxon>Gammaproteobacteria</taxon>
        <taxon>Vibrionales</taxon>
        <taxon>Vibrionaceae</taxon>
        <taxon>Photobacterium</taxon>
    </lineage>
</organism>
<evidence type="ECO:0000256" key="7">
    <source>
        <dbReference type="SAM" id="MobiDB-lite"/>
    </source>
</evidence>
<comment type="subcellular location">
    <subcellularLocation>
        <location evidence="1">Cell inner membrane</location>
        <topology evidence="1">Multi-pass membrane protein</topology>
    </subcellularLocation>
</comment>
<dbReference type="PANTHER" id="PTHR32196:SF69">
    <property type="entry name" value="BRANCHED-CHAIN AMINO ACID TRANSPORT SYSTEM, PERMEASE PROTEIN"/>
    <property type="match status" value="1"/>
</dbReference>
<keyword evidence="10" id="KW-1185">Reference proteome</keyword>
<feature type="compositionally biased region" description="Polar residues" evidence="7">
    <location>
        <begin position="309"/>
        <end position="326"/>
    </location>
</feature>
<feature type="transmembrane region" description="Helical" evidence="8">
    <location>
        <begin position="136"/>
        <end position="158"/>
    </location>
</feature>
<dbReference type="InterPro" id="IPR001851">
    <property type="entry name" value="ABC_transp_permease"/>
</dbReference>
<accession>A0A178KN05</accession>
<keyword evidence="4 8" id="KW-0812">Transmembrane</keyword>
<dbReference type="OrthoDB" id="9778389at2"/>
<evidence type="ECO:0000256" key="3">
    <source>
        <dbReference type="ARBA" id="ARBA00022475"/>
    </source>
</evidence>
<keyword evidence="6 8" id="KW-0472">Membrane</keyword>
<proteinExistence type="inferred from homology"/>
<dbReference type="AlphaFoldDB" id="A0A178KN05"/>
<evidence type="ECO:0000256" key="2">
    <source>
        <dbReference type="ARBA" id="ARBA00007942"/>
    </source>
</evidence>
<evidence type="ECO:0000256" key="6">
    <source>
        <dbReference type="ARBA" id="ARBA00023136"/>
    </source>
</evidence>
<evidence type="ECO:0000256" key="8">
    <source>
        <dbReference type="SAM" id="Phobius"/>
    </source>
</evidence>
<dbReference type="STRING" id="858640.A3K86_07210"/>
<feature type="transmembrane region" description="Helical" evidence="8">
    <location>
        <begin position="183"/>
        <end position="204"/>
    </location>
</feature>
<feature type="transmembrane region" description="Helical" evidence="8">
    <location>
        <begin position="239"/>
        <end position="261"/>
    </location>
</feature>
<keyword evidence="3" id="KW-1003">Cell membrane</keyword>
<dbReference type="GO" id="GO:0022857">
    <property type="term" value="F:transmembrane transporter activity"/>
    <property type="evidence" value="ECO:0007669"/>
    <property type="project" value="InterPro"/>
</dbReference>
<feature type="compositionally biased region" description="Basic residues" evidence="7">
    <location>
        <begin position="294"/>
        <end position="305"/>
    </location>
</feature>
<name>A0A178KN05_9GAMM</name>
<gene>
    <name evidence="9" type="ORF">A3K86_07210</name>
</gene>